<feature type="signal peptide" evidence="1">
    <location>
        <begin position="1"/>
        <end position="28"/>
    </location>
</feature>
<dbReference type="RefSeq" id="WP_366090491.1">
    <property type="nucleotide sequence ID" value="NZ_JBFASG010000048.1"/>
</dbReference>
<feature type="chain" id="PRO_5046829344" description="Secreted protein" evidence="1">
    <location>
        <begin position="29"/>
        <end position="188"/>
    </location>
</feature>
<gene>
    <name evidence="2" type="ORF">AB0L03_31690</name>
</gene>
<keyword evidence="3" id="KW-1185">Reference proteome</keyword>
<keyword evidence="1" id="KW-0732">Signal</keyword>
<evidence type="ECO:0000256" key="1">
    <source>
        <dbReference type="SAM" id="SignalP"/>
    </source>
</evidence>
<evidence type="ECO:0000313" key="2">
    <source>
        <dbReference type="EMBL" id="MEV4927321.1"/>
    </source>
</evidence>
<dbReference type="EMBL" id="JBFASG010000048">
    <property type="protein sequence ID" value="MEV4927321.1"/>
    <property type="molecule type" value="Genomic_DNA"/>
</dbReference>
<name>A0ABV3J3S4_9ACTN</name>
<organism evidence="2 3">
    <name type="scientific">Streptomyces roseoverticillatus</name>
    <dbReference type="NCBI Taxonomy" id="66429"/>
    <lineage>
        <taxon>Bacteria</taxon>
        <taxon>Bacillati</taxon>
        <taxon>Actinomycetota</taxon>
        <taxon>Actinomycetes</taxon>
        <taxon>Kitasatosporales</taxon>
        <taxon>Streptomycetaceae</taxon>
        <taxon>Streptomyces</taxon>
    </lineage>
</organism>
<protein>
    <recommendedName>
        <fullName evidence="4">Secreted protein</fullName>
    </recommendedName>
</protein>
<dbReference type="Proteomes" id="UP001552479">
    <property type="component" value="Unassembled WGS sequence"/>
</dbReference>
<comment type="caution">
    <text evidence="2">The sequence shown here is derived from an EMBL/GenBank/DDBJ whole genome shotgun (WGS) entry which is preliminary data.</text>
</comment>
<evidence type="ECO:0000313" key="3">
    <source>
        <dbReference type="Proteomes" id="UP001552479"/>
    </source>
</evidence>
<proteinExistence type="predicted"/>
<sequence>MKFPWRIASVTAIAALFGGLLVHDVSSAEEAQVITCTHTWTMTFEPALTLTPQPSVTAKISSPGGALSNCTGDPAVTAADFVSEGVGQNVTCGAGTYSNRPGATNHATWNATSGTPAMDYSWSLQPISDLLNVQTPLSGGITQGRYQGGTWTAVFDALHSTIPLTDCSAPGGLKSMKVSGTLVITTPA</sequence>
<accession>A0ABV3J3S4</accession>
<evidence type="ECO:0008006" key="4">
    <source>
        <dbReference type="Google" id="ProtNLM"/>
    </source>
</evidence>
<reference evidence="2 3" key="1">
    <citation type="submission" date="2024-06" db="EMBL/GenBank/DDBJ databases">
        <title>The Natural Products Discovery Center: Release of the First 8490 Sequenced Strains for Exploring Actinobacteria Biosynthetic Diversity.</title>
        <authorList>
            <person name="Kalkreuter E."/>
            <person name="Kautsar S.A."/>
            <person name="Yang D."/>
            <person name="Bader C.D."/>
            <person name="Teijaro C.N."/>
            <person name="Fluegel L."/>
            <person name="Davis C.M."/>
            <person name="Simpson J.R."/>
            <person name="Lauterbach L."/>
            <person name="Steele A.D."/>
            <person name="Gui C."/>
            <person name="Meng S."/>
            <person name="Li G."/>
            <person name="Viehrig K."/>
            <person name="Ye F."/>
            <person name="Su P."/>
            <person name="Kiefer A.F."/>
            <person name="Nichols A."/>
            <person name="Cepeda A.J."/>
            <person name="Yan W."/>
            <person name="Fan B."/>
            <person name="Jiang Y."/>
            <person name="Adhikari A."/>
            <person name="Zheng C.-J."/>
            <person name="Schuster L."/>
            <person name="Cowan T.M."/>
            <person name="Smanski M.J."/>
            <person name="Chevrette M.G."/>
            <person name="De Carvalho L.P.S."/>
            <person name="Shen B."/>
        </authorList>
    </citation>
    <scope>NUCLEOTIDE SEQUENCE [LARGE SCALE GENOMIC DNA]</scope>
    <source>
        <strain evidence="2 3">NPDC053791</strain>
    </source>
</reference>